<name>A0AAV9R2W5_9TELE</name>
<accession>A0AAV9R2W5</accession>
<gene>
    <name evidence="6" type="ORF">CRENBAI_002976</name>
</gene>
<evidence type="ECO:0000256" key="4">
    <source>
        <dbReference type="ARBA" id="ARBA00022737"/>
    </source>
</evidence>
<keyword evidence="4" id="KW-0677">Repeat</keyword>
<dbReference type="GO" id="GO:0002088">
    <property type="term" value="P:lens development in camera-type eye"/>
    <property type="evidence" value="ECO:0007669"/>
    <property type="project" value="TreeGrafter"/>
</dbReference>
<sequence>MKKIVFFEDKNFQGRSHECISDSPDLSSYLSRCNSVKVESGCWVLYEEPNYTGVQYILSPGEHLERQHWMGFSESIKSCHFIKNVYGKSWKIRFYDKQKFGGQAAECAEDCPSVYEAFEFREFHFCVVMDGAWVLYDQPNYRGHQYFLERGEYPNYTRWGANSPAPGYFRTITEF</sequence>
<dbReference type="GO" id="GO:0005212">
    <property type="term" value="F:structural constituent of eye lens"/>
    <property type="evidence" value="ECO:0007669"/>
    <property type="project" value="UniProtKB-KW"/>
</dbReference>
<feature type="domain" description="Beta/gamma crystallin 'Greek key'" evidence="5">
    <location>
        <begin position="131"/>
        <end position="175"/>
    </location>
</feature>
<evidence type="ECO:0000259" key="5">
    <source>
        <dbReference type="PROSITE" id="PS50915"/>
    </source>
</evidence>
<feature type="domain" description="Beta/gamma crystallin 'Greek key'" evidence="5">
    <location>
        <begin position="41"/>
        <end position="83"/>
    </location>
</feature>
<feature type="domain" description="Beta/gamma crystallin 'Greek key'" evidence="5">
    <location>
        <begin position="2"/>
        <end position="40"/>
    </location>
</feature>
<comment type="similarity">
    <text evidence="2">Belongs to the beta/gamma-crystallin family.</text>
</comment>
<evidence type="ECO:0000313" key="6">
    <source>
        <dbReference type="EMBL" id="KAK5603658.1"/>
    </source>
</evidence>
<comment type="function">
    <text evidence="1">Crystallins are the dominant structural components of the vertebrate eye lens.</text>
</comment>
<dbReference type="Gene3D" id="2.60.20.10">
    <property type="entry name" value="Crystallins"/>
    <property type="match status" value="2"/>
</dbReference>
<keyword evidence="3" id="KW-0273">Eye lens protein</keyword>
<dbReference type="InterPro" id="IPR050252">
    <property type="entry name" value="Beta/Gamma-Crystallin"/>
</dbReference>
<keyword evidence="7" id="KW-1185">Reference proteome</keyword>
<dbReference type="PANTHER" id="PTHR11818:SF129">
    <property type="entry name" value="CRYSTALLIN, GAMMA M6-RELATED"/>
    <property type="match status" value="1"/>
</dbReference>
<dbReference type="Proteomes" id="UP001311232">
    <property type="component" value="Unassembled WGS sequence"/>
</dbReference>
<dbReference type="InterPro" id="IPR001064">
    <property type="entry name" value="Beta/gamma_crystallin"/>
</dbReference>
<reference evidence="6 7" key="1">
    <citation type="submission" date="2021-06" db="EMBL/GenBank/DDBJ databases">
        <authorList>
            <person name="Palmer J.M."/>
        </authorList>
    </citation>
    <scope>NUCLEOTIDE SEQUENCE [LARGE SCALE GENOMIC DNA]</scope>
    <source>
        <strain evidence="6 7">MEX-2019</strain>
        <tissue evidence="6">Muscle</tissue>
    </source>
</reference>
<dbReference type="FunFam" id="2.60.20.10:FF:000003">
    <property type="entry name" value="Crystallin gamma S"/>
    <property type="match status" value="1"/>
</dbReference>
<evidence type="ECO:0000313" key="7">
    <source>
        <dbReference type="Proteomes" id="UP001311232"/>
    </source>
</evidence>
<dbReference type="PANTHER" id="PTHR11818">
    <property type="entry name" value="BETA/GAMMA CRYSTALLIN"/>
    <property type="match status" value="1"/>
</dbReference>
<dbReference type="EMBL" id="JAHHUM010002418">
    <property type="protein sequence ID" value="KAK5603658.1"/>
    <property type="molecule type" value="Genomic_DNA"/>
</dbReference>
<dbReference type="SUPFAM" id="SSF49695">
    <property type="entry name" value="gamma-Crystallin-like"/>
    <property type="match status" value="1"/>
</dbReference>
<dbReference type="Pfam" id="PF00030">
    <property type="entry name" value="Crystall"/>
    <property type="match status" value="2"/>
</dbReference>
<proteinExistence type="inferred from homology"/>
<evidence type="ECO:0000256" key="2">
    <source>
        <dbReference type="ARBA" id="ARBA00009646"/>
    </source>
</evidence>
<dbReference type="PROSITE" id="PS50915">
    <property type="entry name" value="CRYSTALLIN_BETA_GAMMA"/>
    <property type="match status" value="3"/>
</dbReference>
<protein>
    <recommendedName>
        <fullName evidence="5">Beta/gamma crystallin 'Greek key' domain-containing protein</fullName>
    </recommendedName>
</protein>
<dbReference type="GO" id="GO:0007601">
    <property type="term" value="P:visual perception"/>
    <property type="evidence" value="ECO:0007669"/>
    <property type="project" value="TreeGrafter"/>
</dbReference>
<dbReference type="FunFam" id="2.60.20.10:FF:000001">
    <property type="entry name" value="Crystallin gamma S"/>
    <property type="match status" value="1"/>
</dbReference>
<evidence type="ECO:0000256" key="3">
    <source>
        <dbReference type="ARBA" id="ARBA00022613"/>
    </source>
</evidence>
<comment type="caution">
    <text evidence="6">The sequence shown here is derived from an EMBL/GenBank/DDBJ whole genome shotgun (WGS) entry which is preliminary data.</text>
</comment>
<dbReference type="AlphaFoldDB" id="A0AAV9R2W5"/>
<dbReference type="InterPro" id="IPR011024">
    <property type="entry name" value="G_crystallin-like"/>
</dbReference>
<organism evidence="6 7">
    <name type="scientific">Crenichthys baileyi</name>
    <name type="common">White River springfish</name>
    <dbReference type="NCBI Taxonomy" id="28760"/>
    <lineage>
        <taxon>Eukaryota</taxon>
        <taxon>Metazoa</taxon>
        <taxon>Chordata</taxon>
        <taxon>Craniata</taxon>
        <taxon>Vertebrata</taxon>
        <taxon>Euteleostomi</taxon>
        <taxon>Actinopterygii</taxon>
        <taxon>Neopterygii</taxon>
        <taxon>Teleostei</taxon>
        <taxon>Neoteleostei</taxon>
        <taxon>Acanthomorphata</taxon>
        <taxon>Ovalentaria</taxon>
        <taxon>Atherinomorphae</taxon>
        <taxon>Cyprinodontiformes</taxon>
        <taxon>Goodeidae</taxon>
        <taxon>Crenichthys</taxon>
    </lineage>
</organism>
<dbReference type="SMART" id="SM00247">
    <property type="entry name" value="XTALbg"/>
    <property type="match status" value="2"/>
</dbReference>
<evidence type="ECO:0000256" key="1">
    <source>
        <dbReference type="ARBA" id="ARBA00003689"/>
    </source>
</evidence>
<dbReference type="PRINTS" id="PR01367">
    <property type="entry name" value="BGCRYSTALLIN"/>
</dbReference>